<sequence>MPGLYRDEGIVLRTIKLGEADRIITFFTAETGKVRAVAKGVRKSGSRFGARLDPGSHVALQCYRGRDLDVVTQVESLDTFRSVREDYDSLVHAAAMFEVVDQFSPDREPNPSLFRMLLGALKTLNATPSPVIAPAFFWKVLALEGLAPLLDACVRCGESDGPFPALDLTEGGVLCVECGALGGRRISPEGLALLVMLLGGGLHLVMADPPSIEVINEVEILGVHAVEHHLERRMRSAALL</sequence>
<dbReference type="InterPro" id="IPR022572">
    <property type="entry name" value="DNA_rep/recomb_RecO_N"/>
</dbReference>
<dbReference type="AlphaFoldDB" id="A0A6J6MBV5"/>
<evidence type="ECO:0000256" key="2">
    <source>
        <dbReference type="ARBA" id="ARBA00021310"/>
    </source>
</evidence>
<dbReference type="InterPro" id="IPR012340">
    <property type="entry name" value="NA-bd_OB-fold"/>
</dbReference>
<dbReference type="GO" id="GO:0043590">
    <property type="term" value="C:bacterial nucleoid"/>
    <property type="evidence" value="ECO:0007669"/>
    <property type="project" value="TreeGrafter"/>
</dbReference>
<dbReference type="HAMAP" id="MF_00201">
    <property type="entry name" value="RecO"/>
    <property type="match status" value="1"/>
</dbReference>
<evidence type="ECO:0000256" key="6">
    <source>
        <dbReference type="ARBA" id="ARBA00033409"/>
    </source>
</evidence>
<dbReference type="NCBIfam" id="TIGR00613">
    <property type="entry name" value="reco"/>
    <property type="match status" value="1"/>
</dbReference>
<dbReference type="PANTHER" id="PTHR33991:SF1">
    <property type="entry name" value="DNA REPAIR PROTEIN RECO"/>
    <property type="match status" value="1"/>
</dbReference>
<reference evidence="8" key="1">
    <citation type="submission" date="2020-05" db="EMBL/GenBank/DDBJ databases">
        <authorList>
            <person name="Chiriac C."/>
            <person name="Salcher M."/>
            <person name="Ghai R."/>
            <person name="Kavagutti S V."/>
        </authorList>
    </citation>
    <scope>NUCLEOTIDE SEQUENCE</scope>
</reference>
<evidence type="ECO:0000313" key="8">
    <source>
        <dbReference type="EMBL" id="CAB4670819.1"/>
    </source>
</evidence>
<dbReference type="PANTHER" id="PTHR33991">
    <property type="entry name" value="DNA REPAIR PROTEIN RECO"/>
    <property type="match status" value="1"/>
</dbReference>
<evidence type="ECO:0000256" key="5">
    <source>
        <dbReference type="ARBA" id="ARBA00023204"/>
    </source>
</evidence>
<dbReference type="EMBL" id="CAEZWM010000229">
    <property type="protein sequence ID" value="CAB4670819.1"/>
    <property type="molecule type" value="Genomic_DNA"/>
</dbReference>
<dbReference type="Pfam" id="PF11967">
    <property type="entry name" value="RecO_N"/>
    <property type="match status" value="1"/>
</dbReference>
<dbReference type="Gene3D" id="1.20.1440.120">
    <property type="entry name" value="Recombination protein O, C-terminal domain"/>
    <property type="match status" value="1"/>
</dbReference>
<evidence type="ECO:0000259" key="7">
    <source>
        <dbReference type="Pfam" id="PF11967"/>
    </source>
</evidence>
<dbReference type="GO" id="GO:0006310">
    <property type="term" value="P:DNA recombination"/>
    <property type="evidence" value="ECO:0007669"/>
    <property type="project" value="UniProtKB-KW"/>
</dbReference>
<protein>
    <recommendedName>
        <fullName evidence="2">DNA repair protein RecO</fullName>
    </recommendedName>
    <alternativeName>
        <fullName evidence="6">Recombination protein O</fullName>
    </alternativeName>
</protein>
<keyword evidence="5" id="KW-0234">DNA repair</keyword>
<dbReference type="Gene3D" id="2.40.50.140">
    <property type="entry name" value="Nucleic acid-binding proteins"/>
    <property type="match status" value="1"/>
</dbReference>
<dbReference type="SUPFAM" id="SSF57863">
    <property type="entry name" value="ArfGap/RecO-like zinc finger"/>
    <property type="match status" value="1"/>
</dbReference>
<evidence type="ECO:0000256" key="3">
    <source>
        <dbReference type="ARBA" id="ARBA00022763"/>
    </source>
</evidence>
<proteinExistence type="inferred from homology"/>
<organism evidence="8">
    <name type="scientific">freshwater metagenome</name>
    <dbReference type="NCBI Taxonomy" id="449393"/>
    <lineage>
        <taxon>unclassified sequences</taxon>
        <taxon>metagenomes</taxon>
        <taxon>ecological metagenomes</taxon>
    </lineage>
</organism>
<dbReference type="Pfam" id="PF02565">
    <property type="entry name" value="RecO_C"/>
    <property type="match status" value="1"/>
</dbReference>
<evidence type="ECO:0000256" key="1">
    <source>
        <dbReference type="ARBA" id="ARBA00007452"/>
    </source>
</evidence>
<evidence type="ECO:0000256" key="4">
    <source>
        <dbReference type="ARBA" id="ARBA00023172"/>
    </source>
</evidence>
<dbReference type="InterPro" id="IPR037278">
    <property type="entry name" value="ARFGAP/RecO"/>
</dbReference>
<keyword evidence="3" id="KW-0227">DNA damage</keyword>
<comment type="similarity">
    <text evidence="1">Belongs to the RecO family.</text>
</comment>
<dbReference type="InterPro" id="IPR003717">
    <property type="entry name" value="RecO"/>
</dbReference>
<name>A0A6J6MBV5_9ZZZZ</name>
<dbReference type="InterPro" id="IPR042242">
    <property type="entry name" value="RecO_C"/>
</dbReference>
<dbReference type="SUPFAM" id="SSF50249">
    <property type="entry name" value="Nucleic acid-binding proteins"/>
    <property type="match status" value="1"/>
</dbReference>
<accession>A0A6J6MBV5</accession>
<feature type="domain" description="DNA replication/recombination mediator RecO N-terminal" evidence="7">
    <location>
        <begin position="4"/>
        <end position="80"/>
    </location>
</feature>
<gene>
    <name evidence="8" type="ORF">UFOPK2242_01448</name>
</gene>
<dbReference type="GO" id="GO:0006302">
    <property type="term" value="P:double-strand break repair"/>
    <property type="evidence" value="ECO:0007669"/>
    <property type="project" value="TreeGrafter"/>
</dbReference>
<keyword evidence="4" id="KW-0233">DNA recombination</keyword>